<gene>
    <name evidence="1" type="ORF">HUJ06_003232</name>
</gene>
<proteinExistence type="predicted"/>
<dbReference type="AlphaFoldDB" id="A0A822ZIP2"/>
<accession>A0A822ZIP2</accession>
<reference evidence="1 2" key="1">
    <citation type="journal article" date="2020" name="Mol. Biol. Evol.">
        <title>Distinct Expression and Methylation Patterns for Genes with Different Fates following a Single Whole-Genome Duplication in Flowering Plants.</title>
        <authorList>
            <person name="Shi T."/>
            <person name="Rahmani R.S."/>
            <person name="Gugger P.F."/>
            <person name="Wang M."/>
            <person name="Li H."/>
            <person name="Zhang Y."/>
            <person name="Li Z."/>
            <person name="Wang Q."/>
            <person name="Van de Peer Y."/>
            <person name="Marchal K."/>
            <person name="Chen J."/>
        </authorList>
    </citation>
    <scope>NUCLEOTIDE SEQUENCE [LARGE SCALE GENOMIC DNA]</scope>
    <source>
        <tissue evidence="1">Leaf</tissue>
    </source>
</reference>
<name>A0A822ZIP2_NELNU</name>
<sequence>MLDSDFRVPVHITLLRTISFPCKLQARKVEVSREIE</sequence>
<dbReference type="EMBL" id="DUZY01000007">
    <property type="protein sequence ID" value="DAD45002.1"/>
    <property type="molecule type" value="Genomic_DNA"/>
</dbReference>
<evidence type="ECO:0000313" key="1">
    <source>
        <dbReference type="EMBL" id="DAD45002.1"/>
    </source>
</evidence>
<keyword evidence="2" id="KW-1185">Reference proteome</keyword>
<organism evidence="1 2">
    <name type="scientific">Nelumbo nucifera</name>
    <name type="common">Sacred lotus</name>
    <dbReference type="NCBI Taxonomy" id="4432"/>
    <lineage>
        <taxon>Eukaryota</taxon>
        <taxon>Viridiplantae</taxon>
        <taxon>Streptophyta</taxon>
        <taxon>Embryophyta</taxon>
        <taxon>Tracheophyta</taxon>
        <taxon>Spermatophyta</taxon>
        <taxon>Magnoliopsida</taxon>
        <taxon>Proteales</taxon>
        <taxon>Nelumbonaceae</taxon>
        <taxon>Nelumbo</taxon>
    </lineage>
</organism>
<protein>
    <submittedName>
        <fullName evidence="1">Uncharacterized protein</fullName>
    </submittedName>
</protein>
<comment type="caution">
    <text evidence="1">The sequence shown here is derived from an EMBL/GenBank/DDBJ whole genome shotgun (WGS) entry which is preliminary data.</text>
</comment>
<evidence type="ECO:0000313" key="2">
    <source>
        <dbReference type="Proteomes" id="UP000607653"/>
    </source>
</evidence>
<dbReference type="Proteomes" id="UP000607653">
    <property type="component" value="Unassembled WGS sequence"/>
</dbReference>